<dbReference type="GO" id="GO:0071051">
    <property type="term" value="P:poly(A)-dependent snoRNA 3'-end processing"/>
    <property type="evidence" value="ECO:0007669"/>
    <property type="project" value="TreeGrafter"/>
</dbReference>
<dbReference type="InterPro" id="IPR036612">
    <property type="entry name" value="KH_dom_type_1_sf"/>
</dbReference>
<keyword evidence="4" id="KW-0963">Cytoplasm</keyword>
<dbReference type="Gene3D" id="2.40.50.140">
    <property type="entry name" value="Nucleic acid-binding proteins"/>
    <property type="match status" value="1"/>
</dbReference>
<gene>
    <name evidence="12" type="ORF">CCR75_007442</name>
</gene>
<dbReference type="GO" id="GO:0000176">
    <property type="term" value="C:nuclear exosome (RNase complex)"/>
    <property type="evidence" value="ECO:0007669"/>
    <property type="project" value="TreeGrafter"/>
</dbReference>
<dbReference type="EMBL" id="SHOA02000189">
    <property type="protein sequence ID" value="TDH67854.1"/>
    <property type="molecule type" value="Genomic_DNA"/>
</dbReference>
<evidence type="ECO:0000259" key="11">
    <source>
        <dbReference type="Pfam" id="PF18311"/>
    </source>
</evidence>
<dbReference type="RefSeq" id="XP_067817353.1">
    <property type="nucleotide sequence ID" value="XM_067965503.1"/>
</dbReference>
<feature type="domain" description="Exosome complex exonuclease Rrp40 N-terminal" evidence="11">
    <location>
        <begin position="54"/>
        <end position="92"/>
    </location>
</feature>
<keyword evidence="5" id="KW-0698">rRNA processing</keyword>
<evidence type="ECO:0000313" key="13">
    <source>
        <dbReference type="Proteomes" id="UP000294530"/>
    </source>
</evidence>
<dbReference type="GeneID" id="94351174"/>
<comment type="subcellular location">
    <subcellularLocation>
        <location evidence="1">Cytoplasm</location>
    </subcellularLocation>
    <subcellularLocation>
        <location evidence="2">Nucleus</location>
        <location evidence="2">Nucleolus</location>
    </subcellularLocation>
</comment>
<dbReference type="GO" id="GO:0010468">
    <property type="term" value="P:regulation of gene expression"/>
    <property type="evidence" value="ECO:0007669"/>
    <property type="project" value="UniProtKB-ARBA"/>
</dbReference>
<dbReference type="PANTHER" id="PTHR21321:SF1">
    <property type="entry name" value="EXOSOME COMPLEX COMPONENT RRP40"/>
    <property type="match status" value="1"/>
</dbReference>
<dbReference type="Pfam" id="PF18311">
    <property type="entry name" value="Rrp40_N"/>
    <property type="match status" value="1"/>
</dbReference>
<dbReference type="InterPro" id="IPR012340">
    <property type="entry name" value="NA-bd_OB-fold"/>
</dbReference>
<evidence type="ECO:0000259" key="10">
    <source>
        <dbReference type="Pfam" id="PF15985"/>
    </source>
</evidence>
<dbReference type="Pfam" id="PF21262">
    <property type="entry name" value="RRP40_S1"/>
    <property type="match status" value="1"/>
</dbReference>
<evidence type="ECO:0000256" key="4">
    <source>
        <dbReference type="ARBA" id="ARBA00022490"/>
    </source>
</evidence>
<keyword evidence="7" id="KW-0694">RNA-binding</keyword>
<evidence type="ECO:0000256" key="8">
    <source>
        <dbReference type="ARBA" id="ARBA00023242"/>
    </source>
</evidence>
<evidence type="ECO:0000256" key="1">
    <source>
        <dbReference type="ARBA" id="ARBA00004496"/>
    </source>
</evidence>
<dbReference type="Gene3D" id="2.40.50.100">
    <property type="match status" value="1"/>
</dbReference>
<dbReference type="GO" id="GO:0000467">
    <property type="term" value="P:exonucleolytic trimming to generate mature 3'-end of 5.8S rRNA from tricistronic rRNA transcript (SSU-rRNA, 5.8S rRNA, LSU-rRNA)"/>
    <property type="evidence" value="ECO:0007669"/>
    <property type="project" value="TreeGrafter"/>
</dbReference>
<dbReference type="InterPro" id="IPR004088">
    <property type="entry name" value="KH_dom_type_1"/>
</dbReference>
<evidence type="ECO:0000256" key="3">
    <source>
        <dbReference type="ARBA" id="ARBA00007841"/>
    </source>
</evidence>
<dbReference type="AlphaFoldDB" id="A0A976FJV0"/>
<comment type="caution">
    <text evidence="12">The sequence shown here is derived from an EMBL/GenBank/DDBJ whole genome shotgun (WGS) entry which is preliminary data.</text>
</comment>
<dbReference type="SUPFAM" id="SSF50249">
    <property type="entry name" value="Nucleic acid-binding proteins"/>
    <property type="match status" value="1"/>
</dbReference>
<evidence type="ECO:0000256" key="6">
    <source>
        <dbReference type="ARBA" id="ARBA00022835"/>
    </source>
</evidence>
<dbReference type="FunFam" id="3.30.1370.10:FF:000038">
    <property type="entry name" value="exosome complex component RRP40"/>
    <property type="match status" value="1"/>
</dbReference>
<evidence type="ECO:0000256" key="5">
    <source>
        <dbReference type="ARBA" id="ARBA00022552"/>
    </source>
</evidence>
<dbReference type="GO" id="GO:0071034">
    <property type="term" value="P:CUT catabolic process"/>
    <property type="evidence" value="ECO:0007669"/>
    <property type="project" value="TreeGrafter"/>
</dbReference>
<feature type="domain" description="K Homology" evidence="10">
    <location>
        <begin position="188"/>
        <end position="235"/>
    </location>
</feature>
<evidence type="ECO:0000256" key="2">
    <source>
        <dbReference type="ARBA" id="ARBA00004604"/>
    </source>
</evidence>
<dbReference type="SUPFAM" id="SSF110324">
    <property type="entry name" value="Ribosomal L27 protein-like"/>
    <property type="match status" value="1"/>
</dbReference>
<sequence>MPQQNKLQAEDAAAADASSFLNDAQRSVDFLFAPTVVLPGDDVTDTLTNTNRRVKLGSGLKQVTNERIVCTTAGVLRYRPANRYWVDFYHKRYVVSIDDSVIGIVTDRNAEFYRVNIGAAASVTLDTLAFDGATKRNRPSLRLGSLVYARVSKTNPTVDPEITCEAPPSLTKKDWMTGLAIYGELNDGCVFKTSINLAKSLLKEDCSVLASLGKKLSFEVAVGVNGVVWVNANSTKNITIISNAIMNSETMPTNAIDAMVSRLVEDADVA</sequence>
<dbReference type="GO" id="GO:0071035">
    <property type="term" value="P:nuclear polyadenylation-dependent rRNA catabolic process"/>
    <property type="evidence" value="ECO:0007669"/>
    <property type="project" value="TreeGrafter"/>
</dbReference>
<dbReference type="GO" id="GO:0071038">
    <property type="term" value="P:TRAMP-dependent tRNA surveillance pathway"/>
    <property type="evidence" value="ECO:0007669"/>
    <property type="project" value="TreeGrafter"/>
</dbReference>
<dbReference type="GO" id="GO:0003723">
    <property type="term" value="F:RNA binding"/>
    <property type="evidence" value="ECO:0007669"/>
    <property type="project" value="UniProtKB-KW"/>
</dbReference>
<dbReference type="SUPFAM" id="SSF54791">
    <property type="entry name" value="Eukaryotic type KH-domain (KH-domain type I)"/>
    <property type="match status" value="1"/>
</dbReference>
<dbReference type="Proteomes" id="UP000294530">
    <property type="component" value="Unassembled WGS sequence"/>
</dbReference>
<keyword evidence="6" id="KW-0271">Exosome</keyword>
<dbReference type="GO" id="GO:0005730">
    <property type="term" value="C:nucleolus"/>
    <property type="evidence" value="ECO:0007669"/>
    <property type="project" value="UniProtKB-SubCell"/>
</dbReference>
<dbReference type="GO" id="GO:0000177">
    <property type="term" value="C:cytoplasmic exosome (RNase complex)"/>
    <property type="evidence" value="ECO:0007669"/>
    <property type="project" value="TreeGrafter"/>
</dbReference>
<accession>A0A976FJV0</accession>
<name>A0A976FJV0_BRELC</name>
<reference evidence="12 13" key="1">
    <citation type="journal article" date="2021" name="Genome Biol.">
        <title>AFLAP: assembly-free linkage analysis pipeline using k-mers from genome sequencing data.</title>
        <authorList>
            <person name="Fletcher K."/>
            <person name="Zhang L."/>
            <person name="Gil J."/>
            <person name="Han R."/>
            <person name="Cavanaugh K."/>
            <person name="Michelmore R."/>
        </authorList>
    </citation>
    <scope>NUCLEOTIDE SEQUENCE [LARGE SCALE GENOMIC DNA]</scope>
    <source>
        <strain evidence="12 13">SF5</strain>
    </source>
</reference>
<proteinExistence type="inferred from homology"/>
<evidence type="ECO:0000313" key="12">
    <source>
        <dbReference type="EMBL" id="TDH67854.1"/>
    </source>
</evidence>
<dbReference type="PANTHER" id="PTHR21321">
    <property type="entry name" value="PNAS-3 RELATED"/>
    <property type="match status" value="1"/>
</dbReference>
<dbReference type="InterPro" id="IPR026699">
    <property type="entry name" value="Exosome_RNA_bind1/RRP40/RRP4"/>
</dbReference>
<dbReference type="KEGG" id="blac:94351174"/>
<dbReference type="FunFam" id="2.40.50.100:FF:000073">
    <property type="entry name" value="Putative Exosome complex component RRP40"/>
    <property type="match status" value="1"/>
</dbReference>
<evidence type="ECO:0000256" key="9">
    <source>
        <dbReference type="ARBA" id="ARBA00030615"/>
    </source>
</evidence>
<keyword evidence="8" id="KW-0539">Nucleus</keyword>
<dbReference type="GO" id="GO:0034475">
    <property type="term" value="P:U4 snRNA 3'-end processing"/>
    <property type="evidence" value="ECO:0007669"/>
    <property type="project" value="TreeGrafter"/>
</dbReference>
<dbReference type="InterPro" id="IPR041054">
    <property type="entry name" value="Rrp40_N_euk"/>
</dbReference>
<dbReference type="Gene3D" id="3.30.1370.10">
    <property type="entry name" value="K Homology domain, type 1"/>
    <property type="match status" value="1"/>
</dbReference>
<dbReference type="OrthoDB" id="340500at2759"/>
<evidence type="ECO:0000256" key="7">
    <source>
        <dbReference type="ARBA" id="ARBA00022884"/>
    </source>
</evidence>
<dbReference type="FunFam" id="2.40.50.140:FF:000112">
    <property type="entry name" value="Exosome complex component RRP40"/>
    <property type="match status" value="1"/>
</dbReference>
<organism evidence="12 13">
    <name type="scientific">Bremia lactucae</name>
    <name type="common">Lettuce downy mildew</name>
    <dbReference type="NCBI Taxonomy" id="4779"/>
    <lineage>
        <taxon>Eukaryota</taxon>
        <taxon>Sar</taxon>
        <taxon>Stramenopiles</taxon>
        <taxon>Oomycota</taxon>
        <taxon>Peronosporomycetes</taxon>
        <taxon>Peronosporales</taxon>
        <taxon>Peronosporaceae</taxon>
        <taxon>Bremia</taxon>
    </lineage>
</organism>
<protein>
    <recommendedName>
        <fullName evidence="9">Ribosomal RNA-processing protein 40</fullName>
    </recommendedName>
</protein>
<comment type="similarity">
    <text evidence="3">Belongs to the RRP40 family.</text>
</comment>
<keyword evidence="13" id="KW-1185">Reference proteome</keyword>
<dbReference type="Pfam" id="PF15985">
    <property type="entry name" value="KH_6"/>
    <property type="match status" value="1"/>
</dbReference>